<reference evidence="2" key="1">
    <citation type="journal article" date="2020" name="mSystems">
        <title>Genome- and Community-Level Interaction Insights into Carbon Utilization and Element Cycling Functions of Hydrothermarchaeota in Hydrothermal Sediment.</title>
        <authorList>
            <person name="Zhou Z."/>
            <person name="Liu Y."/>
            <person name="Xu W."/>
            <person name="Pan J."/>
            <person name="Luo Z.H."/>
            <person name="Li M."/>
        </authorList>
    </citation>
    <scope>NUCLEOTIDE SEQUENCE [LARGE SCALE GENOMIC DNA]</scope>
    <source>
        <strain evidence="2">SpSt-339</strain>
    </source>
</reference>
<dbReference type="EMBL" id="DSOK01000142">
    <property type="protein sequence ID" value="HEN14758.1"/>
    <property type="molecule type" value="Genomic_DNA"/>
</dbReference>
<accession>A0A7C2JZP5</accession>
<name>A0A7C2JZP5_9PLAN</name>
<keyword evidence="1" id="KW-0732">Signal</keyword>
<comment type="caution">
    <text evidence="2">The sequence shown here is derived from an EMBL/GenBank/DDBJ whole genome shotgun (WGS) entry which is preliminary data.</text>
</comment>
<evidence type="ECO:0000256" key="1">
    <source>
        <dbReference type="SAM" id="SignalP"/>
    </source>
</evidence>
<organism evidence="2">
    <name type="scientific">Schlesneria paludicola</name>
    <dbReference type="NCBI Taxonomy" id="360056"/>
    <lineage>
        <taxon>Bacteria</taxon>
        <taxon>Pseudomonadati</taxon>
        <taxon>Planctomycetota</taxon>
        <taxon>Planctomycetia</taxon>
        <taxon>Planctomycetales</taxon>
        <taxon>Planctomycetaceae</taxon>
        <taxon>Schlesneria</taxon>
    </lineage>
</organism>
<dbReference type="SUPFAM" id="SSF69322">
    <property type="entry name" value="Tricorn protease domain 2"/>
    <property type="match status" value="1"/>
</dbReference>
<feature type="chain" id="PRO_5027900478" description="DUF4185 domain-containing protein" evidence="1">
    <location>
        <begin position="27"/>
        <end position="433"/>
    </location>
</feature>
<protein>
    <recommendedName>
        <fullName evidence="3">DUF4185 domain-containing protein</fullName>
    </recommendedName>
</protein>
<proteinExistence type="predicted"/>
<sequence length="433" mass="47448">MSRQTILEIFLRGALVWAIAAAPLHAVEVAEAADGPAEAGAAARELAARGTVVAPQWHGFPVRLPRVVISTDMRIGDPAISYKDPEYLIDERLVTWQDGLNQVWLCRFDPRTGDMMPPDGRGLLLAQGAAPLLPADDPFVKTTINGPEFGVSRRGIGVYFCYGSDPANYQVARVGLSDLAFEVLVPGLTNGTRGALATLNRRDPIGRVLHGRLQTLPDGTVGVVAEWFEEDDPESVQPFPRSTFGSSGPHWIPGERAIASNLFDEAGIPQVVRFDIDSGRTTFLTSGPYPKVDTIFFEPPEFPGEQLFLCLVNDGQFIGVYRRQGLLWTCIQRIFAPDAFRYETPPTVSSAEPVFYRGRTYFTFAVGYDDNSSRIALASLDGEINALISVPGPLRQIDPEGVAVGDLLFVTYWTAANAERVNELHRCTVQILR</sequence>
<evidence type="ECO:0008006" key="3">
    <source>
        <dbReference type="Google" id="ProtNLM"/>
    </source>
</evidence>
<feature type="signal peptide" evidence="1">
    <location>
        <begin position="1"/>
        <end position="26"/>
    </location>
</feature>
<evidence type="ECO:0000313" key="2">
    <source>
        <dbReference type="EMBL" id="HEN14758.1"/>
    </source>
</evidence>
<dbReference type="AlphaFoldDB" id="A0A7C2JZP5"/>
<gene>
    <name evidence="2" type="ORF">ENQ76_04720</name>
</gene>